<dbReference type="KEGG" id="ipc:IPA_08150"/>
<protein>
    <submittedName>
        <fullName evidence="1">Uncharacterized protein</fullName>
    </submittedName>
</protein>
<name>A0A977KD95_9CREN</name>
<evidence type="ECO:0000313" key="1">
    <source>
        <dbReference type="EMBL" id="UXD22775.1"/>
    </source>
</evidence>
<accession>A0A977KD95</accession>
<sequence>MTPVTSVRIALLALMALPILLAMNTTYTMTTTTTTTYTMTKLSYVNITFDNLTVGAISPTTLQAETGLIATPINVTNATLVLNVSNATAISKPNSLLAGNYTLKYYLGNLSMGTYEFVIDLAPDKDLAPPNTTQWTSVYLVGSNGKVLINVTFYANATNTTVSGNVTVTTYLSNGTTVTKQLPFQWNLTSNASLNWMELRVDVNYKVGSVNVYLTNVTSGVIANVSLPFDNTTALEYFEFGGRGGAYYDNVYLPVPKTMLMTTTMIMTNTMTSNSSTTIPVPLVLALPGALAALRKRKKSKAIQQ</sequence>
<reference evidence="1" key="1">
    <citation type="submission" date="2013-11" db="EMBL/GenBank/DDBJ databases">
        <title>Comparative genomics of Ignicoccus.</title>
        <authorList>
            <person name="Podar M."/>
        </authorList>
    </citation>
    <scope>NUCLEOTIDE SEQUENCE</scope>
    <source>
        <strain evidence="1">DSM 13166</strain>
    </source>
</reference>
<gene>
    <name evidence="1" type="ORF">IPA_08150</name>
</gene>
<keyword evidence="2" id="KW-1185">Reference proteome</keyword>
<dbReference type="EMBL" id="CP006868">
    <property type="protein sequence ID" value="UXD22775.1"/>
    <property type="molecule type" value="Genomic_DNA"/>
</dbReference>
<evidence type="ECO:0000313" key="2">
    <source>
        <dbReference type="Proteomes" id="UP001063698"/>
    </source>
</evidence>
<proteinExistence type="predicted"/>
<dbReference type="AlphaFoldDB" id="A0A977KD95"/>
<organism evidence="1 2">
    <name type="scientific">Ignicoccus pacificus DSM 13166</name>
    <dbReference type="NCBI Taxonomy" id="940294"/>
    <lineage>
        <taxon>Archaea</taxon>
        <taxon>Thermoproteota</taxon>
        <taxon>Thermoprotei</taxon>
        <taxon>Desulfurococcales</taxon>
        <taxon>Desulfurococcaceae</taxon>
        <taxon>Ignicoccus</taxon>
    </lineage>
</organism>
<dbReference type="Proteomes" id="UP001063698">
    <property type="component" value="Chromosome"/>
</dbReference>